<comment type="caution">
    <text evidence="2">The sequence shown here is derived from an EMBL/GenBank/DDBJ whole genome shotgun (WGS) entry which is preliminary data.</text>
</comment>
<dbReference type="PANTHER" id="PTHR11439:SF489">
    <property type="entry name" value="RNA-DIRECTED DNA POLYMERASE"/>
    <property type="match status" value="1"/>
</dbReference>
<dbReference type="EMBL" id="BQNB010009874">
    <property type="protein sequence ID" value="GJS69612.1"/>
    <property type="molecule type" value="Genomic_DNA"/>
</dbReference>
<feature type="signal peptide" evidence="1">
    <location>
        <begin position="1"/>
        <end position="22"/>
    </location>
</feature>
<reference evidence="2" key="2">
    <citation type="submission" date="2022-01" db="EMBL/GenBank/DDBJ databases">
        <authorList>
            <person name="Yamashiro T."/>
            <person name="Shiraishi A."/>
            <person name="Satake H."/>
            <person name="Nakayama K."/>
        </authorList>
    </citation>
    <scope>NUCLEOTIDE SEQUENCE</scope>
</reference>
<accession>A0ABQ4XXU8</accession>
<sequence>MLHHSYVLSSHLVLSAILQTHQMPPSEPLGSPRSGIQTNKNGHNLRAYTDSDWARCPATMKSICWILCNFLDDTLSDLEIKKQSTLSRSFAEAEYRSMASATCEVIWLSNMLGDMGVKGLLLVVLYCDNISGLQIATNPGPLLSFADSHFGCIKKSRSRVSANLILDVLPLL</sequence>
<reference evidence="2" key="1">
    <citation type="journal article" date="2022" name="Int. J. Mol. Sci.">
        <title>Draft Genome of Tanacetum Coccineum: Genomic Comparison of Closely Related Tanacetum-Family Plants.</title>
        <authorList>
            <person name="Yamashiro T."/>
            <person name="Shiraishi A."/>
            <person name="Nakayama K."/>
            <person name="Satake H."/>
        </authorList>
    </citation>
    <scope>NUCLEOTIDE SEQUENCE</scope>
</reference>
<evidence type="ECO:0000256" key="1">
    <source>
        <dbReference type="SAM" id="SignalP"/>
    </source>
</evidence>
<keyword evidence="1" id="KW-0732">Signal</keyword>
<proteinExistence type="predicted"/>
<protein>
    <submittedName>
        <fullName evidence="2">Ribonuclease H-like domain-containing protein</fullName>
    </submittedName>
</protein>
<evidence type="ECO:0000313" key="2">
    <source>
        <dbReference type="EMBL" id="GJS69612.1"/>
    </source>
</evidence>
<name>A0ABQ4XXU8_9ASTR</name>
<organism evidence="2 3">
    <name type="scientific">Tanacetum coccineum</name>
    <dbReference type="NCBI Taxonomy" id="301880"/>
    <lineage>
        <taxon>Eukaryota</taxon>
        <taxon>Viridiplantae</taxon>
        <taxon>Streptophyta</taxon>
        <taxon>Embryophyta</taxon>
        <taxon>Tracheophyta</taxon>
        <taxon>Spermatophyta</taxon>
        <taxon>Magnoliopsida</taxon>
        <taxon>eudicotyledons</taxon>
        <taxon>Gunneridae</taxon>
        <taxon>Pentapetalae</taxon>
        <taxon>asterids</taxon>
        <taxon>campanulids</taxon>
        <taxon>Asterales</taxon>
        <taxon>Asteraceae</taxon>
        <taxon>Asteroideae</taxon>
        <taxon>Anthemideae</taxon>
        <taxon>Anthemidinae</taxon>
        <taxon>Tanacetum</taxon>
    </lineage>
</organism>
<dbReference type="Proteomes" id="UP001151760">
    <property type="component" value="Unassembled WGS sequence"/>
</dbReference>
<evidence type="ECO:0000313" key="3">
    <source>
        <dbReference type="Proteomes" id="UP001151760"/>
    </source>
</evidence>
<gene>
    <name evidence="2" type="ORF">Tco_0702453</name>
</gene>
<feature type="chain" id="PRO_5046066988" evidence="1">
    <location>
        <begin position="23"/>
        <end position="172"/>
    </location>
</feature>
<dbReference type="PANTHER" id="PTHR11439">
    <property type="entry name" value="GAG-POL-RELATED RETROTRANSPOSON"/>
    <property type="match status" value="1"/>
</dbReference>
<dbReference type="CDD" id="cd09272">
    <property type="entry name" value="RNase_HI_RT_Ty1"/>
    <property type="match status" value="1"/>
</dbReference>
<keyword evidence="3" id="KW-1185">Reference proteome</keyword>